<dbReference type="Pfam" id="PF00005">
    <property type="entry name" value="ABC_tran"/>
    <property type="match status" value="1"/>
</dbReference>
<dbReference type="InterPro" id="IPR003593">
    <property type="entry name" value="AAA+_ATPase"/>
</dbReference>
<reference evidence="4" key="2">
    <citation type="journal article" date="2021" name="Microbiome">
        <title>Successional dynamics and alternative stable states in a saline activated sludge microbial community over 9 years.</title>
        <authorList>
            <person name="Wang Y."/>
            <person name="Ye J."/>
            <person name="Ju F."/>
            <person name="Liu L."/>
            <person name="Boyd J.A."/>
            <person name="Deng Y."/>
            <person name="Parks D.H."/>
            <person name="Jiang X."/>
            <person name="Yin X."/>
            <person name="Woodcroft B.J."/>
            <person name="Tyson G.W."/>
            <person name="Hugenholtz P."/>
            <person name="Polz M.F."/>
            <person name="Zhang T."/>
        </authorList>
    </citation>
    <scope>NUCLEOTIDE SEQUENCE</scope>
    <source>
        <strain evidence="4">HKST-UBA14</strain>
    </source>
</reference>
<dbReference type="InterPro" id="IPR003439">
    <property type="entry name" value="ABC_transporter-like_ATP-bd"/>
</dbReference>
<evidence type="ECO:0000259" key="3">
    <source>
        <dbReference type="PROSITE" id="PS50893"/>
    </source>
</evidence>
<protein>
    <submittedName>
        <fullName evidence="4">ABC transporter ATP-binding protein</fullName>
    </submittedName>
</protein>
<dbReference type="PANTHER" id="PTHR43038">
    <property type="entry name" value="ATP-BINDING CASSETTE, SUB-FAMILY H, MEMBER 1"/>
    <property type="match status" value="1"/>
</dbReference>
<dbReference type="Gene3D" id="3.40.50.300">
    <property type="entry name" value="P-loop containing nucleotide triphosphate hydrolases"/>
    <property type="match status" value="1"/>
</dbReference>
<name>A0A955RJ60_9BACT</name>
<comment type="caution">
    <text evidence="4">The sequence shown here is derived from an EMBL/GenBank/DDBJ whole genome shotgun (WGS) entry which is preliminary data.</text>
</comment>
<dbReference type="InterPro" id="IPR027417">
    <property type="entry name" value="P-loop_NTPase"/>
</dbReference>
<accession>A0A955RJ60</accession>
<evidence type="ECO:0000313" key="5">
    <source>
        <dbReference type="Proteomes" id="UP000783287"/>
    </source>
</evidence>
<dbReference type="PROSITE" id="PS50893">
    <property type="entry name" value="ABC_TRANSPORTER_2"/>
    <property type="match status" value="1"/>
</dbReference>
<dbReference type="SMART" id="SM00382">
    <property type="entry name" value="AAA"/>
    <property type="match status" value="1"/>
</dbReference>
<gene>
    <name evidence="4" type="ORF">KC909_01700</name>
</gene>
<dbReference type="PANTHER" id="PTHR43038:SF3">
    <property type="entry name" value="ABC TRANSPORTER G FAMILY MEMBER 20 ISOFORM X1"/>
    <property type="match status" value="1"/>
</dbReference>
<dbReference type="SUPFAM" id="SSF52540">
    <property type="entry name" value="P-loop containing nucleoside triphosphate hydrolases"/>
    <property type="match status" value="1"/>
</dbReference>
<keyword evidence="1" id="KW-0547">Nucleotide-binding</keyword>
<dbReference type="Proteomes" id="UP000783287">
    <property type="component" value="Unassembled WGS sequence"/>
</dbReference>
<dbReference type="AlphaFoldDB" id="A0A955RJ60"/>
<organism evidence="4 5">
    <name type="scientific">Candidatus Dojkabacteria bacterium</name>
    <dbReference type="NCBI Taxonomy" id="2099670"/>
    <lineage>
        <taxon>Bacteria</taxon>
        <taxon>Candidatus Dojkabacteria</taxon>
    </lineage>
</organism>
<evidence type="ECO:0000256" key="1">
    <source>
        <dbReference type="ARBA" id="ARBA00022741"/>
    </source>
</evidence>
<feature type="domain" description="ABC transporter" evidence="3">
    <location>
        <begin position="5"/>
        <end position="232"/>
    </location>
</feature>
<dbReference type="CDD" id="cd03230">
    <property type="entry name" value="ABC_DR_subfamily_A"/>
    <property type="match status" value="1"/>
</dbReference>
<dbReference type="GO" id="GO:0005524">
    <property type="term" value="F:ATP binding"/>
    <property type="evidence" value="ECO:0007669"/>
    <property type="project" value="UniProtKB-KW"/>
</dbReference>
<dbReference type="EMBL" id="JAGQLK010000023">
    <property type="protein sequence ID" value="MCA9383055.1"/>
    <property type="molecule type" value="Genomic_DNA"/>
</dbReference>
<evidence type="ECO:0000313" key="4">
    <source>
        <dbReference type="EMBL" id="MCA9383055.1"/>
    </source>
</evidence>
<sequence length="232" mass="26188">MENLVEAINVSKSYGKVRAVDSVSVSFQKNNIYALMGPNGAGKSTFIKLLTGITKATQGEVKIFGKSPSHLSTQEYAQLGYVPQELGMYENLSVRDNLAFFADLLRIKNREARIDSVIELLKLEEHVKRKVGNLSGGTKKKVSLAITLLNEPKILFLDEPTVGIEPELRKNIWDYLKSYVKEDRLVIITTHQFDESNYADKILLMKEGKLIKNISKSEISVPIEEFFYEAIE</sequence>
<proteinExistence type="predicted"/>
<reference evidence="4" key="1">
    <citation type="submission" date="2020-04" db="EMBL/GenBank/DDBJ databases">
        <authorList>
            <person name="Zhang T."/>
        </authorList>
    </citation>
    <scope>NUCLEOTIDE SEQUENCE</scope>
    <source>
        <strain evidence="4">HKST-UBA14</strain>
    </source>
</reference>
<keyword evidence="2 4" id="KW-0067">ATP-binding</keyword>
<evidence type="ECO:0000256" key="2">
    <source>
        <dbReference type="ARBA" id="ARBA00022840"/>
    </source>
</evidence>
<dbReference type="GO" id="GO:0016887">
    <property type="term" value="F:ATP hydrolysis activity"/>
    <property type="evidence" value="ECO:0007669"/>
    <property type="project" value="InterPro"/>
</dbReference>